<dbReference type="Pfam" id="PF22486">
    <property type="entry name" value="MATH_2"/>
    <property type="match status" value="1"/>
</dbReference>
<evidence type="ECO:0000313" key="12">
    <source>
        <dbReference type="Proteomes" id="UP000887562"/>
    </source>
</evidence>
<dbReference type="PANTHER" id="PTHR36754">
    <property type="entry name" value="E3 UBIQUITIN-PROTEIN LIGASE TRIM37"/>
    <property type="match status" value="1"/>
</dbReference>
<dbReference type="InterPro" id="IPR013083">
    <property type="entry name" value="Znf_RING/FYVE/PHD"/>
</dbReference>
<reference evidence="13" key="1">
    <citation type="submission" date="2022-11" db="UniProtKB">
        <authorList>
            <consortium name="WormBaseParasite"/>
        </authorList>
    </citation>
    <scope>IDENTIFICATION</scope>
</reference>
<feature type="domain" description="B box-type" evidence="10">
    <location>
        <begin position="103"/>
        <end position="145"/>
    </location>
</feature>
<sequence length="965" mass="107609">MASSAGGRRIENDTSLEALADVFKCFICMEQLDNARMCPHCSKLCCFECICKWITENKAQCPHCRRTLYTHALINCRWADDVIQQLDRLKNADENLTLKTPDSNTDLCESHSERLTVYCTTCDRVICHRCALFDGRHGQHTFRPLDDVYQEHVDAIKSEMDKLKSRRNEVQRLIDDVGDNILILNARKESRVEEIKKVVESIILRLESRHTSKLSTLTAQRNHLTQETELLNSLLHEVEAQLSSTTPANLVFRSPALSAMFAEVHKTPMPSVNCDYSPYDFASELVPPYATGEFVIHGFSRVRQRAEPIYSPPLECGALKWRLKVYPNGNGIVRGQYLSVFLEMTAGRREPSKYEYYIQLMHQGPPQDNAKCIAREFASDFAVGECWGYNRFIRLDLLDSEGYVSSLDDCLCFNYMVRPQTYQQQCRDYLWYITQLEDQKEQLREQIRRLDTQLRRQRCFSASTFATALSNEQPGSFLLGDSQGLSIVGEGDCGDALHLSITSERCPAPTPATAVAGPATPSGISEEEVRGGENTVSTSAPLNVHEEETHEADTQVGSEGINDFDSDADVDSEDCESDMGGLALNILPDEVRSQEGEEDGAEGMMSVDEEEGEERTGNLERQQRDQEEDFNKSGVEHSLYAQVPTLVDADFVTVPQSNGSNNFGDVGGNQLSNSPMRCDMRQLFYYYLKIAPRWISRGSSAGASSTRAAEYTEQLLQRISARLSVVEQGKAEESERGTSVEMAQLNTNGGEDEHRSEVVYGLLHSLQKLKLLRSNSDLFSNIDVNRNNAFHDIFGDVFLRQRPDDGDADQTLDGERRPRGQRSASVSRLSGSTITSRLADERVRGRPETDLLLSDPLPSNGDLFTSRSSPLDLSVPSPSTSLSTGACVNLDIIRKRIREIQDGAIAHAPILADSTPNRSSDSEHESQQLSTSSSSDAIRAETDTNNGAGNGVLIRLKSEGEINRS</sequence>
<feature type="compositionally biased region" description="Low complexity" evidence="8">
    <location>
        <begin position="866"/>
        <end position="882"/>
    </location>
</feature>
<dbReference type="GO" id="GO:0061630">
    <property type="term" value="F:ubiquitin protein ligase activity"/>
    <property type="evidence" value="ECO:0007669"/>
    <property type="project" value="TreeGrafter"/>
</dbReference>
<dbReference type="GO" id="GO:0005164">
    <property type="term" value="F:tumor necrosis factor receptor binding"/>
    <property type="evidence" value="ECO:0007669"/>
    <property type="project" value="TreeGrafter"/>
</dbReference>
<dbReference type="PROSITE" id="PS50119">
    <property type="entry name" value="ZF_BBOX"/>
    <property type="match status" value="1"/>
</dbReference>
<dbReference type="Pfam" id="PF00643">
    <property type="entry name" value="zf-B_box"/>
    <property type="match status" value="1"/>
</dbReference>
<evidence type="ECO:0000313" key="13">
    <source>
        <dbReference type="WBParaSite" id="maker-E.canG7_contigs_8467-snap-gene-0.29-mRNA-1"/>
    </source>
</evidence>
<evidence type="ECO:0000256" key="5">
    <source>
        <dbReference type="ARBA" id="ARBA00022833"/>
    </source>
</evidence>
<feature type="region of interest" description="Disordered" evidence="8">
    <location>
        <begin position="509"/>
        <end position="561"/>
    </location>
</feature>
<evidence type="ECO:0000256" key="1">
    <source>
        <dbReference type="ARBA" id="ARBA00004496"/>
    </source>
</evidence>
<dbReference type="GO" id="GO:0051865">
    <property type="term" value="P:protein autoubiquitination"/>
    <property type="evidence" value="ECO:0007669"/>
    <property type="project" value="TreeGrafter"/>
</dbReference>
<dbReference type="GO" id="GO:0016235">
    <property type="term" value="C:aggresome"/>
    <property type="evidence" value="ECO:0007669"/>
    <property type="project" value="TreeGrafter"/>
</dbReference>
<feature type="compositionally biased region" description="Low complexity" evidence="8">
    <location>
        <begin position="511"/>
        <end position="521"/>
    </location>
</feature>
<feature type="domain" description="RING-type" evidence="9">
    <location>
        <begin position="25"/>
        <end position="65"/>
    </location>
</feature>
<feature type="compositionally biased region" description="Acidic residues" evidence="8">
    <location>
        <begin position="596"/>
        <end position="613"/>
    </location>
</feature>
<dbReference type="InterPro" id="IPR003649">
    <property type="entry name" value="Bbox_C"/>
</dbReference>
<dbReference type="InterPro" id="IPR008974">
    <property type="entry name" value="TRAF-like"/>
</dbReference>
<dbReference type="InterPro" id="IPR037299">
    <property type="entry name" value="TRIM37_MATH"/>
</dbReference>
<dbReference type="GO" id="GO:0005778">
    <property type="term" value="C:peroxisomal membrane"/>
    <property type="evidence" value="ECO:0007669"/>
    <property type="project" value="TreeGrafter"/>
</dbReference>
<dbReference type="Gene3D" id="3.30.40.10">
    <property type="entry name" value="Zinc/RING finger domain, C3HC4 (zinc finger)"/>
    <property type="match status" value="1"/>
</dbReference>
<evidence type="ECO:0000259" key="10">
    <source>
        <dbReference type="PROSITE" id="PS50119"/>
    </source>
</evidence>
<dbReference type="PANTHER" id="PTHR36754:SF2">
    <property type="entry name" value="E3 UBIQUITIN-PROTEIN LIGASE TRIM37"/>
    <property type="match status" value="1"/>
</dbReference>
<feature type="compositionally biased region" description="Polar residues" evidence="8">
    <location>
        <begin position="822"/>
        <end position="836"/>
    </location>
</feature>
<dbReference type="SMART" id="SM00502">
    <property type="entry name" value="BBC"/>
    <property type="match status" value="1"/>
</dbReference>
<evidence type="ECO:0000256" key="3">
    <source>
        <dbReference type="ARBA" id="ARBA00022723"/>
    </source>
</evidence>
<evidence type="ECO:0000256" key="4">
    <source>
        <dbReference type="ARBA" id="ARBA00022771"/>
    </source>
</evidence>
<proteinExistence type="predicted"/>
<keyword evidence="5" id="KW-0862">Zinc</keyword>
<feature type="compositionally biased region" description="Basic and acidic residues" evidence="8">
    <location>
        <begin position="956"/>
        <end position="965"/>
    </location>
</feature>
<feature type="domain" description="MATH" evidence="11">
    <location>
        <begin position="289"/>
        <end position="417"/>
    </location>
</feature>
<dbReference type="CDD" id="cd16619">
    <property type="entry name" value="mRING-HC-C4C4_TRIM37_C-VIII"/>
    <property type="match status" value="1"/>
</dbReference>
<feature type="coiled-coil region" evidence="7">
    <location>
        <begin position="153"/>
        <end position="180"/>
    </location>
</feature>
<evidence type="ECO:0000256" key="6">
    <source>
        <dbReference type="PROSITE-ProRule" id="PRU00024"/>
    </source>
</evidence>
<keyword evidence="2" id="KW-0963">Cytoplasm</keyword>
<dbReference type="GO" id="GO:0031625">
    <property type="term" value="F:ubiquitin protein ligase binding"/>
    <property type="evidence" value="ECO:0007669"/>
    <property type="project" value="TreeGrafter"/>
</dbReference>
<feature type="region of interest" description="Disordered" evidence="8">
    <location>
        <begin position="909"/>
        <end position="965"/>
    </location>
</feature>
<feature type="compositionally biased region" description="Basic and acidic residues" evidence="8">
    <location>
        <begin position="614"/>
        <end position="631"/>
    </location>
</feature>
<dbReference type="InterPro" id="IPR000315">
    <property type="entry name" value="Znf_B-box"/>
</dbReference>
<dbReference type="SMART" id="SM00061">
    <property type="entry name" value="MATH"/>
    <property type="match status" value="1"/>
</dbReference>
<dbReference type="GO" id="GO:0070842">
    <property type="term" value="P:aggresome assembly"/>
    <property type="evidence" value="ECO:0007669"/>
    <property type="project" value="TreeGrafter"/>
</dbReference>
<evidence type="ECO:0000256" key="8">
    <source>
        <dbReference type="SAM" id="MobiDB-lite"/>
    </source>
</evidence>
<evidence type="ECO:0000256" key="7">
    <source>
        <dbReference type="SAM" id="Coils"/>
    </source>
</evidence>
<dbReference type="PROSITE" id="PS50144">
    <property type="entry name" value="MATH"/>
    <property type="match status" value="1"/>
</dbReference>
<evidence type="ECO:0000259" key="11">
    <source>
        <dbReference type="PROSITE" id="PS50144"/>
    </source>
</evidence>
<name>A0A915F084_9CEST</name>
<evidence type="ECO:0000259" key="9">
    <source>
        <dbReference type="PROSITE" id="PS50089"/>
    </source>
</evidence>
<feature type="region of interest" description="Disordered" evidence="8">
    <location>
        <begin position="590"/>
        <end position="631"/>
    </location>
</feature>
<accession>A0A915F084</accession>
<protein>
    <submittedName>
        <fullName evidence="13">E3 ubiquitin-protein ligase TRIM37</fullName>
    </submittedName>
</protein>
<dbReference type="CDD" id="cd03773">
    <property type="entry name" value="MATH_TRIM37"/>
    <property type="match status" value="1"/>
</dbReference>
<dbReference type="Gene3D" id="2.60.210.10">
    <property type="entry name" value="Apoptosis, Tumor Necrosis Factor Receptor Associated Protein 2, Chain A"/>
    <property type="match status" value="1"/>
</dbReference>
<dbReference type="SUPFAM" id="SSF49599">
    <property type="entry name" value="TRAF domain-like"/>
    <property type="match status" value="1"/>
</dbReference>
<organism evidence="12 13">
    <name type="scientific">Echinococcus canadensis</name>
    <dbReference type="NCBI Taxonomy" id="519352"/>
    <lineage>
        <taxon>Eukaryota</taxon>
        <taxon>Metazoa</taxon>
        <taxon>Spiralia</taxon>
        <taxon>Lophotrochozoa</taxon>
        <taxon>Platyhelminthes</taxon>
        <taxon>Cestoda</taxon>
        <taxon>Eucestoda</taxon>
        <taxon>Cyclophyllidea</taxon>
        <taxon>Taeniidae</taxon>
        <taxon>Echinococcus</taxon>
        <taxon>Echinococcus canadensis group</taxon>
    </lineage>
</organism>
<keyword evidence="3" id="KW-0479">Metal-binding</keyword>
<dbReference type="GO" id="GO:0006513">
    <property type="term" value="P:protein monoubiquitination"/>
    <property type="evidence" value="ECO:0007669"/>
    <property type="project" value="TreeGrafter"/>
</dbReference>
<feature type="compositionally biased region" description="Basic and acidic residues" evidence="8">
    <location>
        <begin position="838"/>
        <end position="849"/>
    </location>
</feature>
<dbReference type="Proteomes" id="UP000887562">
    <property type="component" value="Unplaced"/>
</dbReference>
<dbReference type="SUPFAM" id="SSF57845">
    <property type="entry name" value="B-box zinc-binding domain"/>
    <property type="match status" value="1"/>
</dbReference>
<dbReference type="InterPro" id="IPR001841">
    <property type="entry name" value="Znf_RING"/>
</dbReference>
<feature type="region of interest" description="Disordered" evidence="8">
    <location>
        <begin position="804"/>
        <end position="882"/>
    </location>
</feature>
<evidence type="ECO:0000256" key="2">
    <source>
        <dbReference type="ARBA" id="ARBA00022490"/>
    </source>
</evidence>
<keyword evidence="12" id="KW-1185">Reference proteome</keyword>
<dbReference type="InterPro" id="IPR053003">
    <property type="entry name" value="TRIM_RBCC_E3_ubiq-ligases"/>
</dbReference>
<keyword evidence="7" id="KW-0175">Coiled coil</keyword>
<comment type="subcellular location">
    <subcellularLocation>
        <location evidence="1">Cytoplasm</location>
    </subcellularLocation>
</comment>
<dbReference type="SUPFAM" id="SSF57850">
    <property type="entry name" value="RING/U-box"/>
    <property type="match status" value="1"/>
</dbReference>
<dbReference type="InterPro" id="IPR002083">
    <property type="entry name" value="MATH/TRAF_dom"/>
</dbReference>
<dbReference type="GO" id="GO:0008270">
    <property type="term" value="F:zinc ion binding"/>
    <property type="evidence" value="ECO:0007669"/>
    <property type="project" value="UniProtKB-KW"/>
</dbReference>
<keyword evidence="4 6" id="KW-0863">Zinc-finger</keyword>
<dbReference type="Gene3D" id="3.30.160.60">
    <property type="entry name" value="Classic Zinc Finger"/>
    <property type="match status" value="1"/>
</dbReference>
<dbReference type="WBParaSite" id="maker-E.canG7_contigs_8467-snap-gene-0.29-mRNA-1">
    <property type="protein sequence ID" value="maker-E.canG7_contigs_8467-snap-gene-0.29-mRNA-1"/>
    <property type="gene ID" value="EcG7_02734"/>
</dbReference>
<dbReference type="PROSITE" id="PS50089">
    <property type="entry name" value="ZF_RING_2"/>
    <property type="match status" value="1"/>
</dbReference>
<dbReference type="SMART" id="SM00336">
    <property type="entry name" value="BBOX"/>
    <property type="match status" value="1"/>
</dbReference>
<feature type="compositionally biased region" description="Basic and acidic residues" evidence="8">
    <location>
        <begin position="544"/>
        <end position="553"/>
    </location>
</feature>
<dbReference type="CDD" id="cd19779">
    <property type="entry name" value="Bbox2_TRIM37_C-VIII"/>
    <property type="match status" value="1"/>
</dbReference>
<dbReference type="AlphaFoldDB" id="A0A915F084"/>